<dbReference type="OrthoDB" id="10433619at2759"/>
<dbReference type="EMBL" id="JABFAB010000013">
    <property type="protein sequence ID" value="MBA0668390.1"/>
    <property type="molecule type" value="Genomic_DNA"/>
</dbReference>
<dbReference type="Proteomes" id="UP000593573">
    <property type="component" value="Unassembled WGS sequence"/>
</dbReference>
<keyword evidence="3" id="KW-1185">Reference proteome</keyword>
<protein>
    <submittedName>
        <fullName evidence="2">Uncharacterized protein</fullName>
    </submittedName>
</protein>
<sequence>MGVQKSWIPPRYFSCHSFGHLDNNYLFRDKEKVWRPKEDSNLFGDLKVAACSSLEAVAEDEIARSKGKAIHVDDSAGDVSGAKSHDFVNNENGDGRQVSYPKKVRVASQGVSNLMKAMKSKKKGHLVKRQKEESSRVACQLCNDGVERSALWSYLDSLKNQVGDSPWMLGVWAFWIILTLDPSFLGIILNDRFLARKLDKVKNKDYMRAVANSWKGAVAGDP</sequence>
<gene>
    <name evidence="2" type="ORF">Goklo_001311</name>
</gene>
<dbReference type="AlphaFoldDB" id="A0A7J8W0J4"/>
<evidence type="ECO:0000313" key="2">
    <source>
        <dbReference type="EMBL" id="MBA0668390.1"/>
    </source>
</evidence>
<evidence type="ECO:0000256" key="1">
    <source>
        <dbReference type="SAM" id="Phobius"/>
    </source>
</evidence>
<evidence type="ECO:0000313" key="3">
    <source>
        <dbReference type="Proteomes" id="UP000593573"/>
    </source>
</evidence>
<proteinExistence type="predicted"/>
<reference evidence="2 3" key="1">
    <citation type="journal article" date="2019" name="Genome Biol. Evol.">
        <title>Insights into the evolution of the New World diploid cottons (Gossypium, subgenus Houzingenia) based on genome sequencing.</title>
        <authorList>
            <person name="Grover C.E."/>
            <person name="Arick M.A. 2nd"/>
            <person name="Thrash A."/>
            <person name="Conover J.L."/>
            <person name="Sanders W.S."/>
            <person name="Peterson D.G."/>
            <person name="Frelichowski J.E."/>
            <person name="Scheffler J.A."/>
            <person name="Scheffler B.E."/>
            <person name="Wendel J.F."/>
        </authorList>
    </citation>
    <scope>NUCLEOTIDE SEQUENCE [LARGE SCALE GENOMIC DNA]</scope>
    <source>
        <strain evidence="2">57</strain>
        <tissue evidence="2">Leaf</tissue>
    </source>
</reference>
<keyword evidence="1" id="KW-1133">Transmembrane helix</keyword>
<feature type="transmembrane region" description="Helical" evidence="1">
    <location>
        <begin position="167"/>
        <end position="189"/>
    </location>
</feature>
<organism evidence="2 3">
    <name type="scientific">Gossypium klotzschianum</name>
    <dbReference type="NCBI Taxonomy" id="34286"/>
    <lineage>
        <taxon>Eukaryota</taxon>
        <taxon>Viridiplantae</taxon>
        <taxon>Streptophyta</taxon>
        <taxon>Embryophyta</taxon>
        <taxon>Tracheophyta</taxon>
        <taxon>Spermatophyta</taxon>
        <taxon>Magnoliopsida</taxon>
        <taxon>eudicotyledons</taxon>
        <taxon>Gunneridae</taxon>
        <taxon>Pentapetalae</taxon>
        <taxon>rosids</taxon>
        <taxon>malvids</taxon>
        <taxon>Malvales</taxon>
        <taxon>Malvaceae</taxon>
        <taxon>Malvoideae</taxon>
        <taxon>Gossypium</taxon>
    </lineage>
</organism>
<comment type="caution">
    <text evidence="2">The sequence shown here is derived from an EMBL/GenBank/DDBJ whole genome shotgun (WGS) entry which is preliminary data.</text>
</comment>
<feature type="non-terminal residue" evidence="2">
    <location>
        <position position="1"/>
    </location>
</feature>
<name>A0A7J8W0J4_9ROSI</name>
<accession>A0A7J8W0J4</accession>
<keyword evidence="1" id="KW-0812">Transmembrane</keyword>
<keyword evidence="1" id="KW-0472">Membrane</keyword>